<dbReference type="InterPro" id="IPR036291">
    <property type="entry name" value="NAD(P)-bd_dom_sf"/>
</dbReference>
<evidence type="ECO:0000313" key="5">
    <source>
        <dbReference type="EMBL" id="GAG60631.1"/>
    </source>
</evidence>
<dbReference type="InterPro" id="IPR051538">
    <property type="entry name" value="Acyl-CoA_Synth/Transferase"/>
</dbReference>
<dbReference type="AlphaFoldDB" id="X1AKV6"/>
<keyword evidence="1" id="KW-0436">Ligase</keyword>
<dbReference type="GO" id="GO:0016874">
    <property type="term" value="F:ligase activity"/>
    <property type="evidence" value="ECO:0007669"/>
    <property type="project" value="UniProtKB-KW"/>
</dbReference>
<keyword evidence="3" id="KW-0067">ATP-binding</keyword>
<dbReference type="Pfam" id="PF13607">
    <property type="entry name" value="Succ_CoA_lig"/>
    <property type="match status" value="1"/>
</dbReference>
<dbReference type="InterPro" id="IPR032875">
    <property type="entry name" value="Succ_CoA_lig_flav_dom"/>
</dbReference>
<dbReference type="PANTHER" id="PTHR43334:SF2">
    <property type="entry name" value="ACETATE--COA LIGASE [ADP-FORMING]"/>
    <property type="match status" value="1"/>
</dbReference>
<evidence type="ECO:0000256" key="1">
    <source>
        <dbReference type="ARBA" id="ARBA00022598"/>
    </source>
</evidence>
<accession>X1AKV6</accession>
<reference evidence="5" key="1">
    <citation type="journal article" date="2014" name="Front. Microbiol.">
        <title>High frequency of phylogenetically diverse reductive dehalogenase-homologous genes in deep subseafloor sedimentary metagenomes.</title>
        <authorList>
            <person name="Kawai M."/>
            <person name="Futagami T."/>
            <person name="Toyoda A."/>
            <person name="Takaki Y."/>
            <person name="Nishi S."/>
            <person name="Hori S."/>
            <person name="Arai W."/>
            <person name="Tsubouchi T."/>
            <person name="Morono Y."/>
            <person name="Uchiyama I."/>
            <person name="Ito T."/>
            <person name="Fujiyama A."/>
            <person name="Inagaki F."/>
            <person name="Takami H."/>
        </authorList>
    </citation>
    <scope>NUCLEOTIDE SEQUENCE</scope>
    <source>
        <strain evidence="5">Expedition CK06-06</strain>
    </source>
</reference>
<organism evidence="5">
    <name type="scientific">marine sediment metagenome</name>
    <dbReference type="NCBI Taxonomy" id="412755"/>
    <lineage>
        <taxon>unclassified sequences</taxon>
        <taxon>metagenomes</taxon>
        <taxon>ecological metagenomes</taxon>
    </lineage>
</organism>
<comment type="caution">
    <text evidence="5">The sequence shown here is derived from an EMBL/GenBank/DDBJ whole genome shotgun (WGS) entry which is preliminary data.</text>
</comment>
<name>X1AKV6_9ZZZZ</name>
<dbReference type="SUPFAM" id="SSF52210">
    <property type="entry name" value="Succinyl-CoA synthetase domains"/>
    <property type="match status" value="2"/>
</dbReference>
<dbReference type="Pfam" id="PF13380">
    <property type="entry name" value="CoA_binding_2"/>
    <property type="match status" value="1"/>
</dbReference>
<evidence type="ECO:0000256" key="3">
    <source>
        <dbReference type="ARBA" id="ARBA00022840"/>
    </source>
</evidence>
<dbReference type="InterPro" id="IPR016102">
    <property type="entry name" value="Succinyl-CoA_synth-like"/>
</dbReference>
<keyword evidence="2" id="KW-0547">Nucleotide-binding</keyword>
<protein>
    <recommendedName>
        <fullName evidence="4">CoA-binding domain-containing protein</fullName>
    </recommendedName>
</protein>
<dbReference type="SMART" id="SM00881">
    <property type="entry name" value="CoA_binding"/>
    <property type="match status" value="1"/>
</dbReference>
<evidence type="ECO:0000256" key="2">
    <source>
        <dbReference type="ARBA" id="ARBA00022741"/>
    </source>
</evidence>
<dbReference type="EMBL" id="BART01001021">
    <property type="protein sequence ID" value="GAG60631.1"/>
    <property type="molecule type" value="Genomic_DNA"/>
</dbReference>
<proteinExistence type="predicted"/>
<feature type="non-terminal residue" evidence="5">
    <location>
        <position position="453"/>
    </location>
</feature>
<dbReference type="Gene3D" id="3.40.50.261">
    <property type="entry name" value="Succinyl-CoA synthetase domains"/>
    <property type="match status" value="2"/>
</dbReference>
<feature type="domain" description="CoA-binding" evidence="4">
    <location>
        <begin position="6"/>
        <end position="101"/>
    </location>
</feature>
<dbReference type="Gene3D" id="3.40.50.720">
    <property type="entry name" value="NAD(P)-binding Rossmann-like Domain"/>
    <property type="match status" value="1"/>
</dbReference>
<dbReference type="InterPro" id="IPR003781">
    <property type="entry name" value="CoA-bd"/>
</dbReference>
<dbReference type="PANTHER" id="PTHR43334">
    <property type="entry name" value="ACETATE--COA LIGASE [ADP-FORMING]"/>
    <property type="match status" value="1"/>
</dbReference>
<dbReference type="SUPFAM" id="SSF51735">
    <property type="entry name" value="NAD(P)-binding Rossmann-fold domains"/>
    <property type="match status" value="1"/>
</dbReference>
<gene>
    <name evidence="5" type="ORF">S01H4_03972</name>
</gene>
<sequence length="453" mass="50016">MDLKKLFKPKSMAVVGISKRNHLSPGRIILLKNEFEMDVEVYGIYPGGGEIEGIKLYDRLDKLPEIPDILVIAIGPDDTLGYIQDCVDLGIPASVIIGGGFAEIGGEGIKRQKKLEKIAFENDIAVLGPNCIGVYAPPLVDTIFLPTERITRPPKGSVALISQSGGILIDQFFVKFKERNIGVSTAVSIGNRAVVDEVMLLEYFSKIDKETSNIAFYLEGFKEGKAREFLRLAKESEDTIITFFGGKTSEGKVATQSHTASLAGDFKIISAALRQHQIIQPNSERELLTCLKVYDVLSHRKNPFGKNVITYGDVAIVSVSGGHGVLASDMLRKYGLNAVEFTDQEKKDLKELMNPVAQKIASFNNPIDLTGSVLDKDIEDIIRYLSDIERIECIILLLLPYPPNISFQIGRRIANIVSTKNKPLVCFIPYVSKYSLIIESLELANIPVFHSIK</sequence>
<evidence type="ECO:0000259" key="4">
    <source>
        <dbReference type="SMART" id="SM00881"/>
    </source>
</evidence>
<dbReference type="GO" id="GO:0005524">
    <property type="term" value="F:ATP binding"/>
    <property type="evidence" value="ECO:0007669"/>
    <property type="project" value="UniProtKB-KW"/>
</dbReference>